<dbReference type="InterPro" id="IPR005467">
    <property type="entry name" value="His_kinase_dom"/>
</dbReference>
<comment type="caution">
    <text evidence="26">The sequence shown here is derived from an EMBL/GenBank/DDBJ whole genome shotgun (WGS) entry which is preliminary data.</text>
</comment>
<evidence type="ECO:0000256" key="20">
    <source>
        <dbReference type="ARBA" id="ARBA00023211"/>
    </source>
</evidence>
<evidence type="ECO:0000259" key="24">
    <source>
        <dbReference type="PROSITE" id="PS50109"/>
    </source>
</evidence>
<keyword evidence="12" id="KW-0378">Hydrolase</keyword>
<evidence type="ECO:0000256" key="17">
    <source>
        <dbReference type="ARBA" id="ARBA00023012"/>
    </source>
</evidence>
<keyword evidence="11 26" id="KW-0418">Kinase</keyword>
<dbReference type="CDD" id="cd00075">
    <property type="entry name" value="HATPase"/>
    <property type="match status" value="1"/>
</dbReference>
<feature type="transmembrane region" description="Helical" evidence="23">
    <location>
        <begin position="51"/>
        <end position="71"/>
    </location>
</feature>
<evidence type="ECO:0000256" key="4">
    <source>
        <dbReference type="ARBA" id="ARBA00004651"/>
    </source>
</evidence>
<evidence type="ECO:0000256" key="5">
    <source>
        <dbReference type="ARBA" id="ARBA00012438"/>
    </source>
</evidence>
<evidence type="ECO:0000256" key="7">
    <source>
        <dbReference type="ARBA" id="ARBA00022553"/>
    </source>
</evidence>
<reference evidence="26" key="1">
    <citation type="submission" date="2023-02" db="EMBL/GenBank/DDBJ databases">
        <title>Actinokineospora globicatena NBRC 15670.</title>
        <authorList>
            <person name="Ichikawa N."/>
            <person name="Sato H."/>
            <person name="Tonouchi N."/>
        </authorList>
    </citation>
    <scope>NUCLEOTIDE SEQUENCE</scope>
    <source>
        <strain evidence="26">NBRC 15670</strain>
    </source>
</reference>
<keyword evidence="14" id="KW-0460">Magnesium</keyword>
<dbReference type="InterPro" id="IPR050980">
    <property type="entry name" value="2C_sensor_his_kinase"/>
</dbReference>
<evidence type="ECO:0000256" key="12">
    <source>
        <dbReference type="ARBA" id="ARBA00022801"/>
    </source>
</evidence>
<evidence type="ECO:0000259" key="25">
    <source>
        <dbReference type="PROSITE" id="PS50885"/>
    </source>
</evidence>
<comment type="catalytic activity">
    <reaction evidence="1">
        <text>ATP + protein L-histidine = ADP + protein N-phospho-L-histidine.</text>
        <dbReference type="EC" id="2.7.13.3"/>
    </reaction>
</comment>
<dbReference type="InterPro" id="IPR003661">
    <property type="entry name" value="HisK_dim/P_dom"/>
</dbReference>
<dbReference type="AlphaFoldDB" id="A0A9W6QU62"/>
<evidence type="ECO:0000256" key="11">
    <source>
        <dbReference type="ARBA" id="ARBA00022777"/>
    </source>
</evidence>
<dbReference type="SUPFAM" id="SSF55874">
    <property type="entry name" value="ATPase domain of HSP90 chaperone/DNA topoisomerase II/histidine kinase"/>
    <property type="match status" value="1"/>
</dbReference>
<dbReference type="EMBL" id="BSSD01000011">
    <property type="protein sequence ID" value="GLW95053.1"/>
    <property type="molecule type" value="Genomic_DNA"/>
</dbReference>
<dbReference type="PRINTS" id="PR00344">
    <property type="entry name" value="BCTRLSENSOR"/>
</dbReference>
<accession>A0A9W6QU62</accession>
<keyword evidence="19" id="KW-0843">Virulence</keyword>
<dbReference type="Pfam" id="PF00512">
    <property type="entry name" value="HisKA"/>
    <property type="match status" value="1"/>
</dbReference>
<dbReference type="PROSITE" id="PS50885">
    <property type="entry name" value="HAMP"/>
    <property type="match status" value="1"/>
</dbReference>
<evidence type="ECO:0000256" key="9">
    <source>
        <dbReference type="ARBA" id="ARBA00022692"/>
    </source>
</evidence>
<evidence type="ECO:0000256" key="13">
    <source>
        <dbReference type="ARBA" id="ARBA00022840"/>
    </source>
</evidence>
<dbReference type="Gene3D" id="3.30.565.10">
    <property type="entry name" value="Histidine kinase-like ATPase, C-terminal domain"/>
    <property type="match status" value="1"/>
</dbReference>
<dbReference type="EC" id="2.7.13.3" evidence="5"/>
<dbReference type="SMART" id="SM00388">
    <property type="entry name" value="HisKA"/>
    <property type="match status" value="1"/>
</dbReference>
<dbReference type="GO" id="GO:0005524">
    <property type="term" value="F:ATP binding"/>
    <property type="evidence" value="ECO:0007669"/>
    <property type="project" value="UniProtKB-KW"/>
</dbReference>
<dbReference type="PANTHER" id="PTHR44936:SF9">
    <property type="entry name" value="SENSOR PROTEIN CREC"/>
    <property type="match status" value="1"/>
</dbReference>
<dbReference type="InterPro" id="IPR036097">
    <property type="entry name" value="HisK_dim/P_sf"/>
</dbReference>
<evidence type="ECO:0000256" key="2">
    <source>
        <dbReference type="ARBA" id="ARBA00001936"/>
    </source>
</evidence>
<dbReference type="GO" id="GO:0005886">
    <property type="term" value="C:plasma membrane"/>
    <property type="evidence" value="ECO:0007669"/>
    <property type="project" value="UniProtKB-SubCell"/>
</dbReference>
<name>A0A9W6QU62_9PSEU</name>
<evidence type="ECO:0000256" key="23">
    <source>
        <dbReference type="SAM" id="Phobius"/>
    </source>
</evidence>
<dbReference type="SMART" id="SM00387">
    <property type="entry name" value="HATPase_c"/>
    <property type="match status" value="1"/>
</dbReference>
<dbReference type="Pfam" id="PF02518">
    <property type="entry name" value="HATPase_c"/>
    <property type="match status" value="1"/>
</dbReference>
<evidence type="ECO:0000256" key="19">
    <source>
        <dbReference type="ARBA" id="ARBA00023026"/>
    </source>
</evidence>
<evidence type="ECO:0000256" key="22">
    <source>
        <dbReference type="ARBA" id="ARBA00041776"/>
    </source>
</evidence>
<dbReference type="PANTHER" id="PTHR44936">
    <property type="entry name" value="SENSOR PROTEIN CREC"/>
    <property type="match status" value="1"/>
</dbReference>
<dbReference type="InterPro" id="IPR004358">
    <property type="entry name" value="Sig_transdc_His_kin-like_C"/>
</dbReference>
<evidence type="ECO:0000256" key="18">
    <source>
        <dbReference type="ARBA" id="ARBA00023016"/>
    </source>
</evidence>
<evidence type="ECO:0000256" key="10">
    <source>
        <dbReference type="ARBA" id="ARBA00022741"/>
    </source>
</evidence>
<keyword evidence="23" id="KW-0472">Membrane</keyword>
<feature type="domain" description="HAMP" evidence="25">
    <location>
        <begin position="72"/>
        <end position="124"/>
    </location>
</feature>
<dbReference type="FunFam" id="1.10.287.130:FF:000001">
    <property type="entry name" value="Two-component sensor histidine kinase"/>
    <property type="match status" value="1"/>
</dbReference>
<evidence type="ECO:0000256" key="6">
    <source>
        <dbReference type="ARBA" id="ARBA00022475"/>
    </source>
</evidence>
<keyword evidence="17" id="KW-0902">Two-component regulatory system</keyword>
<evidence type="ECO:0000256" key="15">
    <source>
        <dbReference type="ARBA" id="ARBA00022912"/>
    </source>
</evidence>
<evidence type="ECO:0000313" key="27">
    <source>
        <dbReference type="Proteomes" id="UP001165042"/>
    </source>
</evidence>
<dbReference type="Gene3D" id="1.10.287.130">
    <property type="match status" value="1"/>
</dbReference>
<feature type="transmembrane region" description="Helical" evidence="23">
    <location>
        <begin position="27"/>
        <end position="45"/>
    </location>
</feature>
<dbReference type="Gene3D" id="6.10.340.10">
    <property type="match status" value="1"/>
</dbReference>
<evidence type="ECO:0000256" key="3">
    <source>
        <dbReference type="ARBA" id="ARBA00001946"/>
    </source>
</evidence>
<dbReference type="Proteomes" id="UP001165042">
    <property type="component" value="Unassembled WGS sequence"/>
</dbReference>
<organism evidence="26 27">
    <name type="scientific">Actinokineospora globicatena</name>
    <dbReference type="NCBI Taxonomy" id="103729"/>
    <lineage>
        <taxon>Bacteria</taxon>
        <taxon>Bacillati</taxon>
        <taxon>Actinomycetota</taxon>
        <taxon>Actinomycetes</taxon>
        <taxon>Pseudonocardiales</taxon>
        <taxon>Pseudonocardiaceae</taxon>
        <taxon>Actinokineospora</taxon>
    </lineage>
</organism>
<evidence type="ECO:0000256" key="8">
    <source>
        <dbReference type="ARBA" id="ARBA00022679"/>
    </source>
</evidence>
<keyword evidence="9 23" id="KW-0812">Transmembrane</keyword>
<evidence type="ECO:0000256" key="21">
    <source>
        <dbReference type="ARBA" id="ARBA00040454"/>
    </source>
</evidence>
<evidence type="ECO:0000256" key="16">
    <source>
        <dbReference type="ARBA" id="ARBA00022989"/>
    </source>
</evidence>
<evidence type="ECO:0000256" key="14">
    <source>
        <dbReference type="ARBA" id="ARBA00022842"/>
    </source>
</evidence>
<keyword evidence="6" id="KW-1003">Cell membrane</keyword>
<keyword evidence="20" id="KW-0464">Manganese</keyword>
<evidence type="ECO:0000256" key="1">
    <source>
        <dbReference type="ARBA" id="ARBA00000085"/>
    </source>
</evidence>
<dbReference type="SMART" id="SM00304">
    <property type="entry name" value="HAMP"/>
    <property type="match status" value="1"/>
</dbReference>
<dbReference type="InterPro" id="IPR036890">
    <property type="entry name" value="HATPase_C_sf"/>
</dbReference>
<keyword evidence="18" id="KW-0346">Stress response</keyword>
<dbReference type="CDD" id="cd00082">
    <property type="entry name" value="HisKA"/>
    <property type="match status" value="1"/>
</dbReference>
<dbReference type="Pfam" id="PF00672">
    <property type="entry name" value="HAMP"/>
    <property type="match status" value="1"/>
</dbReference>
<keyword evidence="8" id="KW-0808">Transferase</keyword>
<proteinExistence type="predicted"/>
<keyword evidence="16 23" id="KW-1133">Transmembrane helix</keyword>
<keyword evidence="27" id="KW-1185">Reference proteome</keyword>
<dbReference type="InterPro" id="IPR003594">
    <property type="entry name" value="HATPase_dom"/>
</dbReference>
<keyword evidence="13" id="KW-0067">ATP-binding</keyword>
<gene>
    <name evidence="26" type="primary">baeS</name>
    <name evidence="26" type="ORF">Aglo03_58690</name>
</gene>
<dbReference type="SUPFAM" id="SSF47384">
    <property type="entry name" value="Homodimeric domain of signal transducing histidine kinase"/>
    <property type="match status" value="1"/>
</dbReference>
<keyword evidence="10" id="KW-0547">Nucleotide-binding</keyword>
<keyword evidence="7" id="KW-0597">Phosphoprotein</keyword>
<evidence type="ECO:0000313" key="26">
    <source>
        <dbReference type="EMBL" id="GLW95053.1"/>
    </source>
</evidence>
<dbReference type="GO" id="GO:0004721">
    <property type="term" value="F:phosphoprotein phosphatase activity"/>
    <property type="evidence" value="ECO:0007669"/>
    <property type="project" value="UniProtKB-KW"/>
</dbReference>
<comment type="subcellular location">
    <subcellularLocation>
        <location evidence="4">Cell membrane</location>
        <topology evidence="4">Multi-pass membrane protein</topology>
    </subcellularLocation>
</comment>
<comment type="cofactor">
    <cofactor evidence="2">
        <name>Mn(2+)</name>
        <dbReference type="ChEBI" id="CHEBI:29035"/>
    </cofactor>
</comment>
<sequence length="344" mass="36624">MTAVRSRALELLELLPRPLDPVRSMKLKISILLVASGTAGLAYFWADVGWIPASTSVTAIIGAVAVSQILAHGMTRPLRDMTAAAGAMARGDYSRRIRVTARDEVGALGRAFNQMSADLEAADRNRRELIANVSHELRTPIAALQAVLENVVDGVSEPNPATMRTALAQTVRLSRLVTELLDLSRIDAGAHPLPREPLPVEPLLADVVAEAEVNAAAVGRSAVRFTTTVATDAVTVTADGERLHQVLVNLLDNAVRHGPPDGRVWVTAARSPAGLLLEVRDEGPGIAVAERDLVFRRFTRGEKALGGGTGLGLSIARWVIELHGGTIAVVDSTRGCRIRITLPT</sequence>
<comment type="cofactor">
    <cofactor evidence="3">
        <name>Mg(2+)</name>
        <dbReference type="ChEBI" id="CHEBI:18420"/>
    </cofactor>
</comment>
<dbReference type="PROSITE" id="PS50109">
    <property type="entry name" value="HIS_KIN"/>
    <property type="match status" value="1"/>
</dbReference>
<keyword evidence="15" id="KW-0904">Protein phosphatase</keyword>
<dbReference type="GO" id="GO:0000155">
    <property type="term" value="F:phosphorelay sensor kinase activity"/>
    <property type="evidence" value="ECO:0007669"/>
    <property type="project" value="InterPro"/>
</dbReference>
<protein>
    <recommendedName>
        <fullName evidence="21">Signal transduction histidine-protein kinase/phosphatase MprB</fullName>
        <ecNumber evidence="5">2.7.13.3</ecNumber>
    </recommendedName>
    <alternativeName>
        <fullName evidence="22">Mycobacterial persistence regulator B</fullName>
    </alternativeName>
</protein>
<dbReference type="InterPro" id="IPR003660">
    <property type="entry name" value="HAMP_dom"/>
</dbReference>
<feature type="domain" description="Histidine kinase" evidence="24">
    <location>
        <begin position="132"/>
        <end position="344"/>
    </location>
</feature>
<dbReference type="CDD" id="cd06225">
    <property type="entry name" value="HAMP"/>
    <property type="match status" value="1"/>
</dbReference>
<dbReference type="SUPFAM" id="SSF158472">
    <property type="entry name" value="HAMP domain-like"/>
    <property type="match status" value="1"/>
</dbReference>